<reference evidence="3 4" key="1">
    <citation type="submission" date="2019-09" db="EMBL/GenBank/DDBJ databases">
        <title>Isolation and complete genome sequencing of Methylocystis species.</title>
        <authorList>
            <person name="Rumah B.L."/>
            <person name="Stead C.E."/>
            <person name="Stevens B.C."/>
            <person name="Minton N.P."/>
            <person name="Grosse-Honebrink A."/>
            <person name="Zhang Y."/>
        </authorList>
    </citation>
    <scope>NUCLEOTIDE SEQUENCE [LARGE SCALE GENOMIC DNA]</scope>
    <source>
        <strain evidence="3 4">BRCS2</strain>
    </source>
</reference>
<feature type="signal peptide" evidence="2">
    <location>
        <begin position="1"/>
        <end position="19"/>
    </location>
</feature>
<dbReference type="Proteomes" id="UP000422569">
    <property type="component" value="Chromosome"/>
</dbReference>
<evidence type="ECO:0000256" key="1">
    <source>
        <dbReference type="SAM" id="MobiDB-lite"/>
    </source>
</evidence>
<evidence type="ECO:0000313" key="3">
    <source>
        <dbReference type="EMBL" id="QGM96469.1"/>
    </source>
</evidence>
<keyword evidence="2" id="KW-0732">Signal</keyword>
<keyword evidence="4" id="KW-1185">Reference proteome</keyword>
<feature type="compositionally biased region" description="Low complexity" evidence="1">
    <location>
        <begin position="30"/>
        <end position="45"/>
    </location>
</feature>
<gene>
    <name evidence="3" type="ORF">F7D14_02560</name>
</gene>
<dbReference type="EMBL" id="CP044331">
    <property type="protein sequence ID" value="QGM96469.1"/>
    <property type="molecule type" value="Genomic_DNA"/>
</dbReference>
<feature type="region of interest" description="Disordered" evidence="1">
    <location>
        <begin position="20"/>
        <end position="52"/>
    </location>
</feature>
<sequence length="138" mass="13976">MRLWAIAIAASLATSGALAKGGHKHHAKPAETPQSAAPASTASEPNGSWSIEATTSVGTCPSLIPTKLQIAEGKIASAEGAAVESWGYVDEEGNIVARFTGSGDHIARFHGTLKGGKGSGAWSSSTDMCGGTWKAAQQ</sequence>
<accession>A0A6B8M402</accession>
<dbReference type="KEGG" id="mpar:F7D14_02560"/>
<dbReference type="RefSeq" id="WP_016919841.1">
    <property type="nucleotide sequence ID" value="NZ_CP044331.1"/>
</dbReference>
<dbReference type="AlphaFoldDB" id="A0A6B8M402"/>
<proteinExistence type="predicted"/>
<organism evidence="3 4">
    <name type="scientific">Methylocystis parvus</name>
    <dbReference type="NCBI Taxonomy" id="134"/>
    <lineage>
        <taxon>Bacteria</taxon>
        <taxon>Pseudomonadati</taxon>
        <taxon>Pseudomonadota</taxon>
        <taxon>Alphaproteobacteria</taxon>
        <taxon>Hyphomicrobiales</taxon>
        <taxon>Methylocystaceae</taxon>
        <taxon>Methylocystis</taxon>
    </lineage>
</organism>
<name>A0A6B8M402_9HYPH</name>
<evidence type="ECO:0000256" key="2">
    <source>
        <dbReference type="SAM" id="SignalP"/>
    </source>
</evidence>
<feature type="chain" id="PRO_5025331275" evidence="2">
    <location>
        <begin position="20"/>
        <end position="138"/>
    </location>
</feature>
<protein>
    <submittedName>
        <fullName evidence="3">Uncharacterized protein</fullName>
    </submittedName>
</protein>
<evidence type="ECO:0000313" key="4">
    <source>
        <dbReference type="Proteomes" id="UP000422569"/>
    </source>
</evidence>